<accession>A0A699KGX5</accession>
<feature type="non-terminal residue" evidence="1">
    <location>
        <position position="165"/>
    </location>
</feature>
<evidence type="ECO:0008006" key="2">
    <source>
        <dbReference type="Google" id="ProtNLM"/>
    </source>
</evidence>
<comment type="caution">
    <text evidence="1">The sequence shown here is derived from an EMBL/GenBank/DDBJ whole genome shotgun (WGS) entry which is preliminary data.</text>
</comment>
<dbReference type="Pfam" id="PF08284">
    <property type="entry name" value="RVP_2"/>
    <property type="match status" value="1"/>
</dbReference>
<protein>
    <recommendedName>
        <fullName evidence="2">Reverse transcriptase domain-containing protein</fullName>
    </recommendedName>
</protein>
<organism evidence="1">
    <name type="scientific">Tanacetum cinerariifolium</name>
    <name type="common">Dalmatian daisy</name>
    <name type="synonym">Chrysanthemum cinerariifolium</name>
    <dbReference type="NCBI Taxonomy" id="118510"/>
    <lineage>
        <taxon>Eukaryota</taxon>
        <taxon>Viridiplantae</taxon>
        <taxon>Streptophyta</taxon>
        <taxon>Embryophyta</taxon>
        <taxon>Tracheophyta</taxon>
        <taxon>Spermatophyta</taxon>
        <taxon>Magnoliopsida</taxon>
        <taxon>eudicotyledons</taxon>
        <taxon>Gunneridae</taxon>
        <taxon>Pentapetalae</taxon>
        <taxon>asterids</taxon>
        <taxon>campanulids</taxon>
        <taxon>Asterales</taxon>
        <taxon>Asteraceae</taxon>
        <taxon>Asteroideae</taxon>
        <taxon>Anthemideae</taxon>
        <taxon>Anthemidinae</taxon>
        <taxon>Tanacetum</taxon>
    </lineage>
</organism>
<evidence type="ECO:0000313" key="1">
    <source>
        <dbReference type="EMBL" id="GFA87624.1"/>
    </source>
</evidence>
<proteinExistence type="predicted"/>
<name>A0A699KGX5_TANCI</name>
<gene>
    <name evidence="1" type="ORF">Tci_659596</name>
</gene>
<dbReference type="EMBL" id="BKCJ010505438">
    <property type="protein sequence ID" value="GFA87624.1"/>
    <property type="molecule type" value="Genomic_DNA"/>
</dbReference>
<sequence>MLSLGEKKPYRGSKPLCYKCNYHHDGQCAPKCANYKRTGHLTWDYISQAAANNDQRAQKANQRVLTCFECGAQVHFKCNCPKLKNKTQGNQTGNGNVVERAYGVGTVGTNLNSNVITGTFLLNNHYASILFDTGTDMSFLSTAFSSLIDIIPATLEHGYDVELVD</sequence>
<dbReference type="AlphaFoldDB" id="A0A699KGX5"/>
<reference evidence="1" key="1">
    <citation type="journal article" date="2019" name="Sci. Rep.">
        <title>Draft genome of Tanacetum cinerariifolium, the natural source of mosquito coil.</title>
        <authorList>
            <person name="Yamashiro T."/>
            <person name="Shiraishi A."/>
            <person name="Satake H."/>
            <person name="Nakayama K."/>
        </authorList>
    </citation>
    <scope>NUCLEOTIDE SEQUENCE</scope>
</reference>